<organism evidence="1 2">
    <name type="scientific">Lichenifustis flavocetrariae</name>
    <dbReference type="NCBI Taxonomy" id="2949735"/>
    <lineage>
        <taxon>Bacteria</taxon>
        <taxon>Pseudomonadati</taxon>
        <taxon>Pseudomonadota</taxon>
        <taxon>Alphaproteobacteria</taxon>
        <taxon>Hyphomicrobiales</taxon>
        <taxon>Lichenihabitantaceae</taxon>
        <taxon>Lichenifustis</taxon>
    </lineage>
</organism>
<dbReference type="RefSeq" id="WP_282588790.1">
    <property type="nucleotide sequence ID" value="NZ_JAMOIM010000049.1"/>
</dbReference>
<reference evidence="1" key="1">
    <citation type="submission" date="2022-05" db="EMBL/GenBank/DDBJ databases">
        <authorList>
            <person name="Pankratov T."/>
        </authorList>
    </citation>
    <scope>NUCLEOTIDE SEQUENCE</scope>
    <source>
        <strain evidence="1">BP6-180914</strain>
    </source>
</reference>
<dbReference type="EMBL" id="JAMOIM010000049">
    <property type="protein sequence ID" value="MCW6512414.1"/>
    <property type="molecule type" value="Genomic_DNA"/>
</dbReference>
<dbReference type="AlphaFoldDB" id="A0AA41Z2A4"/>
<proteinExistence type="predicted"/>
<gene>
    <name evidence="1" type="ORF">M8523_31345</name>
</gene>
<dbReference type="Proteomes" id="UP001165667">
    <property type="component" value="Unassembled WGS sequence"/>
</dbReference>
<evidence type="ECO:0000313" key="1">
    <source>
        <dbReference type="EMBL" id="MCW6512414.1"/>
    </source>
</evidence>
<keyword evidence="2" id="KW-1185">Reference proteome</keyword>
<sequence length="118" mass="13332">MMIGATSAFAAESLLVEKLPYAQAREVLIERGFKPYAMPGADECEAGNNKCFPELERCVHKRHWICNYTWRNDKSIYYLETRAQKEEPPVVDSFYCLLNCGKDPDTNAIANAAAIQLP</sequence>
<protein>
    <submittedName>
        <fullName evidence="1">Uncharacterized protein</fullName>
    </submittedName>
</protein>
<name>A0AA41Z2A4_9HYPH</name>
<accession>A0AA41Z2A4</accession>
<evidence type="ECO:0000313" key="2">
    <source>
        <dbReference type="Proteomes" id="UP001165667"/>
    </source>
</evidence>
<comment type="caution">
    <text evidence="1">The sequence shown here is derived from an EMBL/GenBank/DDBJ whole genome shotgun (WGS) entry which is preliminary data.</text>
</comment>